<dbReference type="Gene3D" id="3.40.50.150">
    <property type="entry name" value="Vaccinia Virus protein VP39"/>
    <property type="match status" value="1"/>
</dbReference>
<organism evidence="7 8">
    <name type="scientific">Candidatus Viridilinea halotolerans</name>
    <dbReference type="NCBI Taxonomy" id="2491704"/>
    <lineage>
        <taxon>Bacteria</taxon>
        <taxon>Bacillati</taxon>
        <taxon>Chloroflexota</taxon>
        <taxon>Chloroflexia</taxon>
        <taxon>Chloroflexales</taxon>
        <taxon>Chloroflexineae</taxon>
        <taxon>Oscillochloridaceae</taxon>
        <taxon>Candidatus Viridilinea</taxon>
    </lineage>
</organism>
<dbReference type="InterPro" id="IPR030390">
    <property type="entry name" value="MeTrfase_TrmA_AS"/>
</dbReference>
<feature type="binding site" evidence="4">
    <location>
        <position position="347"/>
    </location>
    <ligand>
        <name>S-adenosyl-L-methionine</name>
        <dbReference type="ChEBI" id="CHEBI:59789"/>
    </ligand>
</feature>
<dbReference type="SUPFAM" id="SSF53335">
    <property type="entry name" value="S-adenosyl-L-methionine-dependent methyltransferases"/>
    <property type="match status" value="1"/>
</dbReference>
<dbReference type="InterPro" id="IPR012340">
    <property type="entry name" value="NA-bd_OB-fold"/>
</dbReference>
<dbReference type="Pfam" id="PF01938">
    <property type="entry name" value="TRAM"/>
    <property type="match status" value="1"/>
</dbReference>
<keyword evidence="2 4" id="KW-0808">Transferase</keyword>
<dbReference type="InterPro" id="IPR029063">
    <property type="entry name" value="SAM-dependent_MTases_sf"/>
</dbReference>
<feature type="domain" description="TRAM" evidence="6">
    <location>
        <begin position="1"/>
        <end position="58"/>
    </location>
</feature>
<evidence type="ECO:0000313" key="7">
    <source>
        <dbReference type="EMBL" id="RRR73875.1"/>
    </source>
</evidence>
<dbReference type="InterPro" id="IPR030391">
    <property type="entry name" value="MeTrfase_TrmA_CS"/>
</dbReference>
<dbReference type="AlphaFoldDB" id="A0A426U2J6"/>
<dbReference type="PROSITE" id="PS50926">
    <property type="entry name" value="TRAM"/>
    <property type="match status" value="1"/>
</dbReference>
<name>A0A426U2J6_9CHLR</name>
<keyword evidence="1 4" id="KW-0489">Methyltransferase</keyword>
<sequence length="419" mass="44272">MTLHNEIELTLDGIAQGGAGVGRYEGQVVFATGGLPGERVRVLLGERKPNYLRGLVSVVLEPSPDRVTPQLDAGDHAPWQHIAYAAQLRFKTTILREQLERMAGLTDLPLAPIIAAPQPWGYRNSARLHVAGSEVGYHASGSQTVVALTSDPLLLPALNEALAALAGQLPPNLLNGVTLRGSVAFGYALALLHALPEADMAALAHLIQVWRALVPSLAGVTVAGSDLSSGATTLHEELAGLIFSLSPTSFFQVNVAQAERMVTLVQDALQPAAGQALLDLYAGVGTFALPLAAAGAEVTAVDEARDALADGRRNAELNGISGVRWVQSPVERALPALVGPYAGVVLDPPRRGCHPAVLEELARLRIPRLVYISCHPGILSRDLPALLRTGYRIESIQPIDLFPQTPHIETVVVLALGEG</sequence>
<accession>A0A426U2J6</accession>
<dbReference type="EMBL" id="RSAS01000309">
    <property type="protein sequence ID" value="RRR73875.1"/>
    <property type="molecule type" value="Genomic_DNA"/>
</dbReference>
<evidence type="ECO:0000256" key="5">
    <source>
        <dbReference type="PROSITE-ProRule" id="PRU10015"/>
    </source>
</evidence>
<evidence type="ECO:0000256" key="3">
    <source>
        <dbReference type="ARBA" id="ARBA00022691"/>
    </source>
</evidence>
<evidence type="ECO:0000256" key="1">
    <source>
        <dbReference type="ARBA" id="ARBA00022603"/>
    </source>
</evidence>
<dbReference type="PANTHER" id="PTHR11061:SF30">
    <property type="entry name" value="TRNA (URACIL(54)-C(5))-METHYLTRANSFERASE"/>
    <property type="match status" value="1"/>
</dbReference>
<evidence type="ECO:0000259" key="6">
    <source>
        <dbReference type="PROSITE" id="PS50926"/>
    </source>
</evidence>
<dbReference type="Gene3D" id="2.40.50.140">
    <property type="entry name" value="Nucleic acid-binding proteins"/>
    <property type="match status" value="1"/>
</dbReference>
<dbReference type="Proteomes" id="UP000280307">
    <property type="component" value="Unassembled WGS sequence"/>
</dbReference>
<feature type="binding site" evidence="4">
    <location>
        <position position="281"/>
    </location>
    <ligand>
        <name>S-adenosyl-L-methionine</name>
        <dbReference type="ChEBI" id="CHEBI:59789"/>
    </ligand>
</feature>
<dbReference type="PROSITE" id="PS01231">
    <property type="entry name" value="TRMA_2"/>
    <property type="match status" value="1"/>
</dbReference>
<feature type="binding site" evidence="4">
    <location>
        <position position="302"/>
    </location>
    <ligand>
        <name>S-adenosyl-L-methionine</name>
        <dbReference type="ChEBI" id="CHEBI:59789"/>
    </ligand>
</feature>
<feature type="active site" evidence="5">
    <location>
        <position position="374"/>
    </location>
</feature>
<keyword evidence="3 4" id="KW-0949">S-adenosyl-L-methionine</keyword>
<proteinExistence type="inferred from homology"/>
<dbReference type="PANTHER" id="PTHR11061">
    <property type="entry name" value="RNA M5U METHYLTRANSFERASE"/>
    <property type="match status" value="1"/>
</dbReference>
<dbReference type="GO" id="GO:0070041">
    <property type="term" value="F:rRNA (uridine-C5-)-methyltransferase activity"/>
    <property type="evidence" value="ECO:0007669"/>
    <property type="project" value="TreeGrafter"/>
</dbReference>
<evidence type="ECO:0000256" key="2">
    <source>
        <dbReference type="ARBA" id="ARBA00022679"/>
    </source>
</evidence>
<comment type="similarity">
    <text evidence="4">Belongs to the class I-like SAM-binding methyltransferase superfamily. RNA M5U methyltransferase family.</text>
</comment>
<dbReference type="PROSITE" id="PS01230">
    <property type="entry name" value="TRMA_1"/>
    <property type="match status" value="1"/>
</dbReference>
<dbReference type="Gene3D" id="2.40.50.1070">
    <property type="match status" value="1"/>
</dbReference>
<evidence type="ECO:0000313" key="8">
    <source>
        <dbReference type="Proteomes" id="UP000280307"/>
    </source>
</evidence>
<comment type="caution">
    <text evidence="7">The sequence shown here is derived from an EMBL/GenBank/DDBJ whole genome shotgun (WGS) entry which is preliminary data.</text>
</comment>
<dbReference type="PROSITE" id="PS51687">
    <property type="entry name" value="SAM_MT_RNA_M5U"/>
    <property type="match status" value="1"/>
</dbReference>
<dbReference type="CDD" id="cd02440">
    <property type="entry name" value="AdoMet_MTases"/>
    <property type="match status" value="1"/>
</dbReference>
<reference evidence="7 8" key="1">
    <citation type="submission" date="2018-12" db="EMBL/GenBank/DDBJ databases">
        <title>Genome Sequence of Candidatus Viridilinea halotolerans isolated from saline sulfide-rich spring.</title>
        <authorList>
            <person name="Grouzdev D.S."/>
            <person name="Burganskaya E.I."/>
            <person name="Krutkina M.S."/>
            <person name="Sukhacheva M.V."/>
            <person name="Gorlenko V.M."/>
        </authorList>
    </citation>
    <scope>NUCLEOTIDE SEQUENCE [LARGE SCALE GENOMIC DNA]</scope>
    <source>
        <strain evidence="7">Chok-6</strain>
    </source>
</reference>
<feature type="binding site" evidence="4">
    <location>
        <position position="252"/>
    </location>
    <ligand>
        <name>S-adenosyl-L-methionine</name>
        <dbReference type="ChEBI" id="CHEBI:59789"/>
    </ligand>
</feature>
<evidence type="ECO:0000256" key="4">
    <source>
        <dbReference type="PROSITE-ProRule" id="PRU01024"/>
    </source>
</evidence>
<dbReference type="GO" id="GO:0070475">
    <property type="term" value="P:rRNA base methylation"/>
    <property type="evidence" value="ECO:0007669"/>
    <property type="project" value="TreeGrafter"/>
</dbReference>
<dbReference type="Pfam" id="PF05958">
    <property type="entry name" value="tRNA_U5-meth_tr"/>
    <property type="match status" value="1"/>
</dbReference>
<gene>
    <name evidence="7" type="ORF">EI684_08140</name>
</gene>
<dbReference type="InterPro" id="IPR002792">
    <property type="entry name" value="TRAM_dom"/>
</dbReference>
<dbReference type="InterPro" id="IPR010280">
    <property type="entry name" value="U5_MeTrfase_fam"/>
</dbReference>
<feature type="active site" description="Nucleophile" evidence="4">
    <location>
        <position position="374"/>
    </location>
</feature>
<protein>
    <submittedName>
        <fullName evidence="7">Class I SAM-dependent RNA methyltransferase</fullName>
    </submittedName>
</protein>
<dbReference type="SUPFAM" id="SSF50249">
    <property type="entry name" value="Nucleic acid-binding proteins"/>
    <property type="match status" value="1"/>
</dbReference>